<organism evidence="4 5">
    <name type="scientific">Kushneria marisflavi</name>
    <dbReference type="NCBI Taxonomy" id="157779"/>
    <lineage>
        <taxon>Bacteria</taxon>
        <taxon>Pseudomonadati</taxon>
        <taxon>Pseudomonadota</taxon>
        <taxon>Gammaproteobacteria</taxon>
        <taxon>Oceanospirillales</taxon>
        <taxon>Halomonadaceae</taxon>
        <taxon>Kushneria</taxon>
    </lineage>
</organism>
<dbReference type="Proteomes" id="UP000194457">
    <property type="component" value="Chromosome"/>
</dbReference>
<dbReference type="KEGG" id="kma:B9H00_13585"/>
<dbReference type="GO" id="GO:0003700">
    <property type="term" value="F:DNA-binding transcription factor activity"/>
    <property type="evidence" value="ECO:0007669"/>
    <property type="project" value="InterPro"/>
</dbReference>
<keyword evidence="2" id="KW-0238">DNA-binding</keyword>
<accession>A0A240USG7</accession>
<dbReference type="Gene3D" id="3.40.50.880">
    <property type="match status" value="1"/>
</dbReference>
<dbReference type="PANTHER" id="PTHR43130:SF3">
    <property type="entry name" value="HTH-TYPE TRANSCRIPTIONAL REGULATOR RV1931C"/>
    <property type="match status" value="1"/>
</dbReference>
<evidence type="ECO:0000313" key="5">
    <source>
        <dbReference type="Proteomes" id="UP000194457"/>
    </source>
</evidence>
<evidence type="ECO:0000313" key="4">
    <source>
        <dbReference type="EMBL" id="ART63960.1"/>
    </source>
</evidence>
<evidence type="ECO:0000256" key="2">
    <source>
        <dbReference type="ARBA" id="ARBA00023125"/>
    </source>
</evidence>
<dbReference type="InterPro" id="IPR029062">
    <property type="entry name" value="Class_I_gatase-like"/>
</dbReference>
<dbReference type="PROSITE" id="PS00041">
    <property type="entry name" value="HTH_ARAC_FAMILY_1"/>
    <property type="match status" value="1"/>
</dbReference>
<dbReference type="InterPro" id="IPR052158">
    <property type="entry name" value="INH-QAR"/>
</dbReference>
<dbReference type="Pfam" id="PF12833">
    <property type="entry name" value="HTH_18"/>
    <property type="match status" value="1"/>
</dbReference>
<keyword evidence="1" id="KW-0805">Transcription regulation</keyword>
<keyword evidence="5" id="KW-1185">Reference proteome</keyword>
<dbReference type="AlphaFoldDB" id="A0A240USG7"/>
<dbReference type="EMBL" id="CP021358">
    <property type="protein sequence ID" value="ART63960.1"/>
    <property type="molecule type" value="Genomic_DNA"/>
</dbReference>
<dbReference type="PANTHER" id="PTHR43130">
    <property type="entry name" value="ARAC-FAMILY TRANSCRIPTIONAL REGULATOR"/>
    <property type="match status" value="1"/>
</dbReference>
<proteinExistence type="predicted"/>
<dbReference type="InterPro" id="IPR018062">
    <property type="entry name" value="HTH_AraC-typ_CS"/>
</dbReference>
<dbReference type="OrthoDB" id="6057514at2"/>
<sequence length="335" mass="37685">MPLSDSNITPSSQASSVRHVAFLLLERFSMMAFFSAIEPLRIANRIAERTLYRWSVLSIDGQPVSASNDMRLMADTTLEHVDRPDALAVCAGFAPLSLPTRALHRRLHQLDQQGCCLGGIDTGAFVLAMAGLLEPRDHITLHWESLPDFRERWPHLQVNESLFELGRRRFFCAGGAAAMDMSLAAIAQHHDQALANAVAEQLIHDRVRGHEDHQRLSIARRLKLHHRPLIEALHLMEQHIEHPMPIDTLAQKASVSRRQLQRLFAEQLDSTPAAWYLSLRMRRARTLLEEGEMSITAIALACGFTSASGLSHAFQRHYDHTPGYYRQASGFSKTP</sequence>
<dbReference type="SMART" id="SM00342">
    <property type="entry name" value="HTH_ARAC"/>
    <property type="match status" value="1"/>
</dbReference>
<dbReference type="PROSITE" id="PS01124">
    <property type="entry name" value="HTH_ARAC_FAMILY_2"/>
    <property type="match status" value="1"/>
</dbReference>
<dbReference type="Gene3D" id="1.10.10.60">
    <property type="entry name" value="Homeodomain-like"/>
    <property type="match status" value="2"/>
</dbReference>
<evidence type="ECO:0000256" key="3">
    <source>
        <dbReference type="ARBA" id="ARBA00023163"/>
    </source>
</evidence>
<keyword evidence="3" id="KW-0804">Transcription</keyword>
<gene>
    <name evidence="4" type="ORF">B9H00_13585</name>
</gene>
<dbReference type="SUPFAM" id="SSF46689">
    <property type="entry name" value="Homeodomain-like"/>
    <property type="match status" value="2"/>
</dbReference>
<dbReference type="GO" id="GO:0043565">
    <property type="term" value="F:sequence-specific DNA binding"/>
    <property type="evidence" value="ECO:0007669"/>
    <property type="project" value="InterPro"/>
</dbReference>
<evidence type="ECO:0000256" key="1">
    <source>
        <dbReference type="ARBA" id="ARBA00023015"/>
    </source>
</evidence>
<dbReference type="InterPro" id="IPR018060">
    <property type="entry name" value="HTH_AraC"/>
</dbReference>
<dbReference type="InterPro" id="IPR009057">
    <property type="entry name" value="Homeodomain-like_sf"/>
</dbReference>
<dbReference type="CDD" id="cd03136">
    <property type="entry name" value="GATase1_AraC_ArgR_like"/>
    <property type="match status" value="1"/>
</dbReference>
<reference evidence="4 5" key="1">
    <citation type="submission" date="2017-05" db="EMBL/GenBank/DDBJ databases">
        <authorList>
            <person name="Song R."/>
            <person name="Chenine A.L."/>
            <person name="Ruprecht R.M."/>
        </authorList>
    </citation>
    <scope>NUCLEOTIDE SEQUENCE [LARGE SCALE GENOMIC DNA]</scope>
    <source>
        <strain evidence="4">SW32</strain>
    </source>
</reference>
<dbReference type="SUPFAM" id="SSF52317">
    <property type="entry name" value="Class I glutamine amidotransferase-like"/>
    <property type="match status" value="1"/>
</dbReference>
<protein>
    <submittedName>
        <fullName evidence="4">AraC family transcriptional regulator</fullName>
    </submittedName>
</protein>
<dbReference type="RefSeq" id="WP_086901102.1">
    <property type="nucleotide sequence ID" value="NZ_CP021358.1"/>
</dbReference>
<name>A0A240USG7_9GAMM</name>